<evidence type="ECO:0000313" key="2">
    <source>
        <dbReference type="EMBL" id="ADI62968.1"/>
    </source>
</evidence>
<proteinExistence type="predicted"/>
<protein>
    <submittedName>
        <fullName evidence="2">CheW protein</fullName>
    </submittedName>
</protein>
<dbReference type="eggNOG" id="COG0835">
    <property type="taxonomic scope" value="Bacteria"/>
</dbReference>
<feature type="domain" description="CheW-like" evidence="1">
    <location>
        <begin position="18"/>
        <end position="162"/>
    </location>
</feature>
<dbReference type="HOGENOM" id="CLU_048995_5_0_3"/>
<organism evidence="2 3">
    <name type="scientific">Nostoc azollae (strain 0708)</name>
    <name type="common">Anabaena azollae (strain 0708)</name>
    <dbReference type="NCBI Taxonomy" id="551115"/>
    <lineage>
        <taxon>Bacteria</taxon>
        <taxon>Bacillati</taxon>
        <taxon>Cyanobacteriota</taxon>
        <taxon>Cyanophyceae</taxon>
        <taxon>Nostocales</taxon>
        <taxon>Nostocaceae</taxon>
        <taxon>Trichormus</taxon>
    </lineage>
</organism>
<dbReference type="GO" id="GO:0005829">
    <property type="term" value="C:cytosol"/>
    <property type="evidence" value="ECO:0007669"/>
    <property type="project" value="TreeGrafter"/>
</dbReference>
<dbReference type="SUPFAM" id="SSF50341">
    <property type="entry name" value="CheW-like"/>
    <property type="match status" value="1"/>
</dbReference>
<dbReference type="Pfam" id="PF01584">
    <property type="entry name" value="CheW"/>
    <property type="match status" value="1"/>
</dbReference>
<reference evidence="2 3" key="1">
    <citation type="journal article" date="2010" name="PLoS ONE">
        <title>Genome erosion in a nitrogen-fixing vertically transmitted endosymbiotic multicellular cyanobacterium.</title>
        <authorList>
            <person name="Ran L."/>
            <person name="Larsson J."/>
            <person name="Vigil-Stenman T."/>
            <person name="Nylander J.A."/>
            <person name="Ininbergs K."/>
            <person name="Zheng W.W."/>
            <person name="Lapidus A."/>
            <person name="Lowry S."/>
            <person name="Haselkorn R."/>
            <person name="Bergman B."/>
        </authorList>
    </citation>
    <scope>NUCLEOTIDE SEQUENCE [LARGE SCALE GENOMIC DNA]</scope>
    <source>
        <strain evidence="2 3">0708</strain>
    </source>
</reference>
<name>D7DZL6_NOSA0</name>
<gene>
    <name evidence="2" type="ordered locus">Aazo_0414</name>
</gene>
<evidence type="ECO:0000313" key="3">
    <source>
        <dbReference type="Proteomes" id="UP000001511"/>
    </source>
</evidence>
<dbReference type="PANTHER" id="PTHR22617:SF23">
    <property type="entry name" value="CHEMOTAXIS PROTEIN CHEW"/>
    <property type="match status" value="1"/>
</dbReference>
<dbReference type="GO" id="GO:0007165">
    <property type="term" value="P:signal transduction"/>
    <property type="evidence" value="ECO:0007669"/>
    <property type="project" value="InterPro"/>
</dbReference>
<dbReference type="InterPro" id="IPR002545">
    <property type="entry name" value="CheW-lke_dom"/>
</dbReference>
<dbReference type="InterPro" id="IPR039315">
    <property type="entry name" value="CheW"/>
</dbReference>
<evidence type="ECO:0000259" key="1">
    <source>
        <dbReference type="PROSITE" id="PS50851"/>
    </source>
</evidence>
<dbReference type="PROSITE" id="PS50851">
    <property type="entry name" value="CHEW"/>
    <property type="match status" value="1"/>
</dbReference>
<dbReference type="KEGG" id="naz:Aazo_0414"/>
<dbReference type="GO" id="GO:0006935">
    <property type="term" value="P:chemotaxis"/>
    <property type="evidence" value="ECO:0007669"/>
    <property type="project" value="InterPro"/>
</dbReference>
<dbReference type="STRING" id="551115.Aazo_0414"/>
<dbReference type="AlphaFoldDB" id="D7DZL6"/>
<dbReference type="Gene3D" id="2.40.50.180">
    <property type="entry name" value="CheA-289, Domain 4"/>
    <property type="match status" value="1"/>
</dbReference>
<dbReference type="EMBL" id="CP002059">
    <property type="protein sequence ID" value="ADI62968.1"/>
    <property type="molecule type" value="Genomic_DNA"/>
</dbReference>
<dbReference type="PANTHER" id="PTHR22617">
    <property type="entry name" value="CHEMOTAXIS SENSOR HISTIDINE KINASE-RELATED"/>
    <property type="match status" value="1"/>
</dbReference>
<dbReference type="OrthoDB" id="456080at2"/>
<dbReference type="Proteomes" id="UP000001511">
    <property type="component" value="Chromosome"/>
</dbReference>
<dbReference type="InterPro" id="IPR036061">
    <property type="entry name" value="CheW-like_dom_sf"/>
</dbReference>
<dbReference type="Gene3D" id="2.30.30.40">
    <property type="entry name" value="SH3 Domains"/>
    <property type="match status" value="1"/>
</dbReference>
<dbReference type="SMART" id="SM00260">
    <property type="entry name" value="CheW"/>
    <property type="match status" value="1"/>
</dbReference>
<sequence>MTNPKVTLYYQPSQKSLPDSYLKFQLNQQTTAVLSIHHTQEAIIVPVTSVTAIPNMPAFILGLMNWRSRIIWVIDLPKMFNLEGVDYPLQQYNIIVVNVESMVLGLVVQEIKGTIKLIADDIHSPIGQVAASLVPYLCGCVEQKEETLLVLDAQNIVNYANSCTDYSSSKV</sequence>
<accession>D7DZL6</accession>
<keyword evidence="3" id="KW-1185">Reference proteome</keyword>
<dbReference type="RefSeq" id="WP_013189987.1">
    <property type="nucleotide sequence ID" value="NC_014248.1"/>
</dbReference>